<accession>A0A4U5JML1</accession>
<gene>
    <name evidence="1" type="ORF">FCE95_15345</name>
</gene>
<keyword evidence="2" id="KW-1185">Reference proteome</keyword>
<dbReference type="Proteomes" id="UP000308707">
    <property type="component" value="Unassembled WGS sequence"/>
</dbReference>
<proteinExistence type="predicted"/>
<sequence length="59" mass="6255">MKHANFAVCEEHDDTTLAWIKAEAPLQNQNAVGLRAPKIDAPGDIGSYGSRHGGDPLLG</sequence>
<dbReference type="AlphaFoldDB" id="A0A4U5JML1"/>
<comment type="caution">
    <text evidence="1">The sequence shown here is derived from an EMBL/GenBank/DDBJ whole genome shotgun (WGS) entry which is preliminary data.</text>
</comment>
<evidence type="ECO:0000313" key="2">
    <source>
        <dbReference type="Proteomes" id="UP000308707"/>
    </source>
</evidence>
<dbReference type="EMBL" id="SZUA01000003">
    <property type="protein sequence ID" value="TKR29508.1"/>
    <property type="molecule type" value="Genomic_DNA"/>
</dbReference>
<organism evidence="1 2">
    <name type="scientific">Luteimonas gilva</name>
    <dbReference type="NCBI Taxonomy" id="2572684"/>
    <lineage>
        <taxon>Bacteria</taxon>
        <taxon>Pseudomonadati</taxon>
        <taxon>Pseudomonadota</taxon>
        <taxon>Gammaproteobacteria</taxon>
        <taxon>Lysobacterales</taxon>
        <taxon>Lysobacteraceae</taxon>
        <taxon>Luteimonas</taxon>
    </lineage>
</organism>
<protein>
    <submittedName>
        <fullName evidence="1">Uncharacterized protein</fullName>
    </submittedName>
</protein>
<name>A0A4U5JML1_9GAMM</name>
<dbReference type="RefSeq" id="WP_137267911.1">
    <property type="nucleotide sequence ID" value="NZ_SZUA01000003.1"/>
</dbReference>
<evidence type="ECO:0000313" key="1">
    <source>
        <dbReference type="EMBL" id="TKR29508.1"/>
    </source>
</evidence>
<reference evidence="1 2" key="1">
    <citation type="submission" date="2019-04" db="EMBL/GenBank/DDBJ databases">
        <title>Reference strain of H23.</title>
        <authorList>
            <person name="Luo X."/>
        </authorList>
    </citation>
    <scope>NUCLEOTIDE SEQUENCE [LARGE SCALE GENOMIC DNA]</scope>
    <source>
        <strain evidence="1 2">H23</strain>
    </source>
</reference>